<organism evidence="2">
    <name type="scientific">Solanum lycopersicum</name>
    <name type="common">Tomato</name>
    <name type="synonym">Lycopersicon esculentum</name>
    <dbReference type="NCBI Taxonomy" id="4081"/>
    <lineage>
        <taxon>Eukaryota</taxon>
        <taxon>Viridiplantae</taxon>
        <taxon>Streptophyta</taxon>
        <taxon>Embryophyta</taxon>
        <taxon>Tracheophyta</taxon>
        <taxon>Spermatophyta</taxon>
        <taxon>Magnoliopsida</taxon>
        <taxon>eudicotyledons</taxon>
        <taxon>Gunneridae</taxon>
        <taxon>Pentapetalae</taxon>
        <taxon>asterids</taxon>
        <taxon>lamiids</taxon>
        <taxon>Solanales</taxon>
        <taxon>Solanaceae</taxon>
        <taxon>Solanoideae</taxon>
        <taxon>Solaneae</taxon>
        <taxon>Solanum</taxon>
        <taxon>Solanum subgen. Lycopersicon</taxon>
    </lineage>
</organism>
<accession>A0A3Q7EZ15</accession>
<dbReference type="SUPFAM" id="SSF53756">
    <property type="entry name" value="UDP-Glycosyltransferase/glycogen phosphorylase"/>
    <property type="match status" value="1"/>
</dbReference>
<evidence type="ECO:0000313" key="3">
    <source>
        <dbReference type="Proteomes" id="UP000004994"/>
    </source>
</evidence>
<dbReference type="InParanoid" id="A0A3Q7EZ15"/>
<proteinExistence type="inferred from homology"/>
<keyword evidence="3" id="KW-1185">Reference proteome</keyword>
<reference evidence="2" key="2">
    <citation type="submission" date="2019-01" db="UniProtKB">
        <authorList>
            <consortium name="EnsemblPlants"/>
        </authorList>
    </citation>
    <scope>IDENTIFICATION</scope>
    <source>
        <strain evidence="2">cv. Heinz 1706</strain>
    </source>
</reference>
<dbReference type="Proteomes" id="UP000004994">
    <property type="component" value="Chromosome 1"/>
</dbReference>
<dbReference type="Gene3D" id="3.40.50.2000">
    <property type="entry name" value="Glycogen Phosphorylase B"/>
    <property type="match status" value="2"/>
</dbReference>
<dbReference type="Gramene" id="Solyc01g066105.1.1">
    <property type="protein sequence ID" value="Solyc01g066105.1.1.1"/>
    <property type="gene ID" value="Solyc01g066105.1"/>
</dbReference>
<protein>
    <submittedName>
        <fullName evidence="2">Uncharacterized protein</fullName>
    </submittedName>
</protein>
<dbReference type="PANTHER" id="PTHR11926:SF1510">
    <property type="entry name" value="GLYCOSYLTRANSFERASE"/>
    <property type="match status" value="1"/>
</dbReference>
<sequence>MLISEENPSVLVNTFDALESGALIILRHVMMVEIGPTIPSICIDDNTFKADMIEISLKNYMDWLNLKEKGSVIYIAFGISLAS</sequence>
<dbReference type="AlphaFoldDB" id="A0A3Q7EZ15"/>
<comment type="similarity">
    <text evidence="1">Belongs to the UDP-glycosyltransferase family.</text>
</comment>
<dbReference type="STRING" id="4081.A0A3Q7EZ15"/>
<dbReference type="EnsemblPlants" id="Solyc01g066105.1.1">
    <property type="protein sequence ID" value="Solyc01g066105.1.1.1"/>
    <property type="gene ID" value="Solyc01g066105.1"/>
</dbReference>
<evidence type="ECO:0000256" key="1">
    <source>
        <dbReference type="ARBA" id="ARBA00009995"/>
    </source>
</evidence>
<name>A0A3Q7EZ15_SOLLC</name>
<reference evidence="2" key="1">
    <citation type="journal article" date="2012" name="Nature">
        <title>The tomato genome sequence provides insights into fleshy fruit evolution.</title>
        <authorList>
            <consortium name="Tomato Genome Consortium"/>
        </authorList>
    </citation>
    <scope>NUCLEOTIDE SEQUENCE [LARGE SCALE GENOMIC DNA]</scope>
    <source>
        <strain evidence="2">cv. Heinz 1706</strain>
    </source>
</reference>
<evidence type="ECO:0000313" key="2">
    <source>
        <dbReference type="EnsemblPlants" id="Solyc01g066105.1.1.1"/>
    </source>
</evidence>
<dbReference type="PANTHER" id="PTHR11926">
    <property type="entry name" value="GLUCOSYL/GLUCURONOSYL TRANSFERASES"/>
    <property type="match status" value="1"/>
</dbReference>